<keyword evidence="1 5" id="KW-0963">Cytoplasm</keyword>
<feature type="compositionally biased region" description="Polar residues" evidence="7">
    <location>
        <begin position="468"/>
        <end position="480"/>
    </location>
</feature>
<dbReference type="Gene3D" id="3.30.70.330">
    <property type="match status" value="1"/>
</dbReference>
<accession>A0A0G4MCR0</accession>
<dbReference type="GO" id="GO:0003743">
    <property type="term" value="F:translation initiation factor activity"/>
    <property type="evidence" value="ECO:0007669"/>
    <property type="project" value="UniProtKB-UniRule"/>
</dbReference>
<evidence type="ECO:0000256" key="6">
    <source>
        <dbReference type="PROSITE-ProRule" id="PRU00176"/>
    </source>
</evidence>
<feature type="region of interest" description="Disordered" evidence="7">
    <location>
        <begin position="213"/>
        <end position="244"/>
    </location>
</feature>
<feature type="region of interest" description="Disordered" evidence="7">
    <location>
        <begin position="782"/>
        <end position="855"/>
    </location>
</feature>
<proteinExistence type="inferred from homology"/>
<keyword evidence="11" id="KW-1185">Reference proteome</keyword>
<feature type="compositionally biased region" description="Polar residues" evidence="7">
    <location>
        <begin position="627"/>
        <end position="667"/>
    </location>
</feature>
<comment type="subunit">
    <text evidence="5">Component of the eukaryotic translation initiation factor 3 (eIF-3) complex.</text>
</comment>
<feature type="region of interest" description="Disordered" evidence="7">
    <location>
        <begin position="468"/>
        <end position="502"/>
    </location>
</feature>
<comment type="subcellular location">
    <subcellularLocation>
        <location evidence="5">Cytoplasm</location>
    </subcellularLocation>
</comment>
<evidence type="ECO:0000259" key="8">
    <source>
        <dbReference type="PROSITE" id="PS50003"/>
    </source>
</evidence>
<dbReference type="GO" id="GO:0003723">
    <property type="term" value="F:RNA binding"/>
    <property type="evidence" value="ECO:0007669"/>
    <property type="project" value="UniProtKB-UniRule"/>
</dbReference>
<dbReference type="Pfam" id="PF12353">
    <property type="entry name" value="eIF3g"/>
    <property type="match status" value="1"/>
</dbReference>
<evidence type="ECO:0000259" key="9">
    <source>
        <dbReference type="PROSITE" id="PS50102"/>
    </source>
</evidence>
<feature type="region of interest" description="Disordered" evidence="7">
    <location>
        <begin position="1"/>
        <end position="37"/>
    </location>
</feature>
<dbReference type="SMART" id="SM00360">
    <property type="entry name" value="RRM"/>
    <property type="match status" value="1"/>
</dbReference>
<dbReference type="AlphaFoldDB" id="A0A0G4MCR0"/>
<comment type="similarity">
    <text evidence="5">Belongs to the eIF-3 subunit G family.</text>
</comment>
<gene>
    <name evidence="5" type="primary">TIF35</name>
    <name evidence="10" type="ORF">BN1708_016071</name>
</gene>
<keyword evidence="2 5" id="KW-0396">Initiation factor</keyword>
<dbReference type="InterPro" id="IPR024675">
    <property type="entry name" value="eIF3g_N"/>
</dbReference>
<evidence type="ECO:0000256" key="5">
    <source>
        <dbReference type="HAMAP-Rule" id="MF_03006"/>
    </source>
</evidence>
<dbReference type="InterPro" id="IPR000504">
    <property type="entry name" value="RRM_dom"/>
</dbReference>
<name>A0A0G4MCR0_VERLO</name>
<feature type="region of interest" description="Disordered" evidence="7">
    <location>
        <begin position="618"/>
        <end position="707"/>
    </location>
</feature>
<feature type="compositionally biased region" description="Polar residues" evidence="7">
    <location>
        <begin position="731"/>
        <end position="744"/>
    </location>
</feature>
<dbReference type="GO" id="GO:0005852">
    <property type="term" value="C:eukaryotic translation initiation factor 3 complex"/>
    <property type="evidence" value="ECO:0007669"/>
    <property type="project" value="UniProtKB-UniRule"/>
</dbReference>
<evidence type="ECO:0000313" key="10">
    <source>
        <dbReference type="EMBL" id="CRK32073.1"/>
    </source>
</evidence>
<feature type="region of interest" description="Disordered" evidence="7">
    <location>
        <begin position="731"/>
        <end position="753"/>
    </location>
</feature>
<dbReference type="CDD" id="cd12408">
    <property type="entry name" value="RRM_eIF3G_like"/>
    <property type="match status" value="1"/>
</dbReference>
<dbReference type="STRING" id="100787.A0A0G4MCR0"/>
<evidence type="ECO:0000256" key="4">
    <source>
        <dbReference type="ARBA" id="ARBA00022917"/>
    </source>
</evidence>
<protein>
    <recommendedName>
        <fullName evidence="5">Eukaryotic translation initiation factor 3 subunit G</fullName>
        <shortName evidence="5">eIF3g</shortName>
    </recommendedName>
    <alternativeName>
        <fullName evidence="5">Eukaryotic translation initiation factor 3 RNA-binding subunit</fullName>
        <shortName evidence="5">eIF-3 RNA-binding subunit</shortName>
    </alternativeName>
    <alternativeName>
        <fullName evidence="5">Translation initiation factor eIF3 p33 subunit homolog</fullName>
        <shortName evidence="5">eIF3 p33 homolog</shortName>
    </alternativeName>
</protein>
<evidence type="ECO:0000256" key="1">
    <source>
        <dbReference type="ARBA" id="ARBA00022490"/>
    </source>
</evidence>
<evidence type="ECO:0000256" key="7">
    <source>
        <dbReference type="SAM" id="MobiDB-lite"/>
    </source>
</evidence>
<feature type="compositionally biased region" description="Polar residues" evidence="7">
    <location>
        <begin position="435"/>
        <end position="447"/>
    </location>
</feature>
<reference evidence="11" key="1">
    <citation type="submission" date="2015-05" db="EMBL/GenBank/DDBJ databases">
        <authorList>
            <person name="Fogelqvist Johan"/>
        </authorList>
    </citation>
    <scope>NUCLEOTIDE SEQUENCE [LARGE SCALE GENOMIC DNA]</scope>
</reference>
<dbReference type="GO" id="GO:0001732">
    <property type="term" value="P:formation of cytoplasmic translation initiation complex"/>
    <property type="evidence" value="ECO:0007669"/>
    <property type="project" value="UniProtKB-UniRule"/>
</dbReference>
<dbReference type="InterPro" id="IPR012677">
    <property type="entry name" value="Nucleotide-bd_a/b_plait_sf"/>
</dbReference>
<dbReference type="InterPro" id="IPR035979">
    <property type="entry name" value="RBD_domain_sf"/>
</dbReference>
<dbReference type="InterPro" id="IPR034240">
    <property type="entry name" value="eIF3G_RRM"/>
</dbReference>
<comment type="function">
    <text evidence="5">RNA-binding component of the eukaryotic translation initiation factor 3 (eIF-3) complex, which is involved in protein synthesis of a specialized repertoire of mRNAs and, together with other initiation factors, stimulates binding of mRNA and methionyl-tRNAi to the 40S ribosome. The eIF-3 complex specifically targets and initiates translation of a subset of mRNAs involved in cell proliferation. This subunit can bind 18S rRNA.</text>
</comment>
<evidence type="ECO:0000256" key="2">
    <source>
        <dbReference type="ARBA" id="ARBA00022540"/>
    </source>
</evidence>
<dbReference type="InterPro" id="IPR001849">
    <property type="entry name" value="PH_domain"/>
</dbReference>
<keyword evidence="3 6" id="KW-0694">RNA-binding</keyword>
<organism evidence="10 11">
    <name type="scientific">Verticillium longisporum</name>
    <name type="common">Verticillium dahliae var. longisporum</name>
    <dbReference type="NCBI Taxonomy" id="100787"/>
    <lineage>
        <taxon>Eukaryota</taxon>
        <taxon>Fungi</taxon>
        <taxon>Dikarya</taxon>
        <taxon>Ascomycota</taxon>
        <taxon>Pezizomycotina</taxon>
        <taxon>Sordariomycetes</taxon>
        <taxon>Hypocreomycetidae</taxon>
        <taxon>Glomerellales</taxon>
        <taxon>Plectosphaerellaceae</taxon>
        <taxon>Verticillium</taxon>
    </lineage>
</organism>
<dbReference type="GO" id="GO:0033290">
    <property type="term" value="C:eukaryotic 48S preinitiation complex"/>
    <property type="evidence" value="ECO:0007669"/>
    <property type="project" value="UniProtKB-UniRule"/>
</dbReference>
<dbReference type="FunFam" id="3.30.70.330:FF:000328">
    <property type="entry name" value="Eukaryotic translation initiation factor 3 subunit G"/>
    <property type="match status" value="1"/>
</dbReference>
<dbReference type="GO" id="GO:0016282">
    <property type="term" value="C:eukaryotic 43S preinitiation complex"/>
    <property type="evidence" value="ECO:0007669"/>
    <property type="project" value="UniProtKB-UniRule"/>
</dbReference>
<dbReference type="PROSITE" id="PS50003">
    <property type="entry name" value="PH_DOMAIN"/>
    <property type="match status" value="1"/>
</dbReference>
<feature type="domain" description="RRM" evidence="9">
    <location>
        <begin position="1108"/>
        <end position="1186"/>
    </location>
</feature>
<dbReference type="Proteomes" id="UP000044602">
    <property type="component" value="Unassembled WGS sequence"/>
</dbReference>
<feature type="domain" description="PH" evidence="8">
    <location>
        <begin position="254"/>
        <end position="357"/>
    </location>
</feature>
<dbReference type="SUPFAM" id="SSF54928">
    <property type="entry name" value="RNA-binding domain, RBD"/>
    <property type="match status" value="1"/>
</dbReference>
<dbReference type="InterPro" id="IPR017334">
    <property type="entry name" value="eIF3_g"/>
</dbReference>
<evidence type="ECO:0000256" key="3">
    <source>
        <dbReference type="ARBA" id="ARBA00022884"/>
    </source>
</evidence>
<dbReference type="HAMAP" id="MF_03006">
    <property type="entry name" value="eIF3g"/>
    <property type="match status" value="1"/>
</dbReference>
<feature type="compositionally biased region" description="Low complexity" evidence="7">
    <location>
        <begin position="682"/>
        <end position="695"/>
    </location>
</feature>
<evidence type="ECO:0000313" key="11">
    <source>
        <dbReference type="Proteomes" id="UP000044602"/>
    </source>
</evidence>
<dbReference type="EMBL" id="CVQH01021995">
    <property type="protein sequence ID" value="CRK32073.1"/>
    <property type="molecule type" value="Genomic_DNA"/>
</dbReference>
<keyword evidence="4 5" id="KW-0648">Protein biosynthesis</keyword>
<sequence>MADTDQISPTRAGPSLAPFETLQQQTSHHRRARPPALQLVASDENRIPLRADRTADRPITDKMQRRESRLNLRNIFGRSKTPKDVDEAPLHRELNRSGGIRNSLAEFGNWPSYKQSPRSEITPILESHPISPLVATHPPVNHDIANKQRAPATAAKPKTQPAPYKSPGGHLATWDPPPLFQAYPQAIKYAHLPAPILSADTILRHNERKGSLTIREDLTQLSPDDDPTGEKAKKHRREPSGSASKQEWTTKIYVLCTSGYLLQYSGEGHFDRLPEKMLQLSKDSAAFVSDALPGRHWVLQVSSAMDADGMTSTDSRSLFSRLPFRVTEKRSASNYLMVFEGAEDMESWIAILRREIEALGGKKNTTETGRPRMDGSFVQLKSQSSQRTLVVRDPSRFSRVVPPEFSWHANKSRSDVDSSTVIAESDATMDPSIDDVSTTNSVTSNEGRQLDSLRDSANRLSYISSGQRTIVTSSNSSPACSPTRDAFNSPEEPSWQDMPPQLRPRPNAAAIMDRRQSMQTMNFGVVHPSGDAQYSGVAAEAPKPAPSPNFSVPICKRYSLVKSASVDSIAHAGETTRPRETFIRPQRRAPPTALSMARPLSIVTDHPSPVQDDVEATGVFRERSTKEGPQSPSYASIKSSGSSNGRLKSPTFQTRRASFNSENTETTAPARVSPRKYASMHSLRSSGDSAASSVAHVTKSSPPPPVPRITEVAKSLEALSEVSGKDHATLLSTPQQRSRKTTSVYLEAPDRSSYERPARYSIGHMSDLKIKVDSFAPGAPSRVALWSSRPMPTQPAPVPGRRRAGSDTGGYSKALPGRRSLPQLAEGPPPAPPPTRALPPIPAPPPTWTSVECPTQLPGAHHEIESRSKFDVGKTPPRLLIFNEPACLGTTTLFDDRAHDWADDEDVDEVSTELPPTQTITNKDGTKTIITFRLNEQNQKVKTTRRIRYTTHTEKVNPRVAERKGWSKFGLSAKDPAGPAFDTTTVGENIIFRPSTNWRKDAKEEAKDPNAQAMKDKLKDKQVKCRICNGEHFTARCPYKDTMAPVGDSAAADVAAGMSDDVGGAAAGGAAGVKKGSYVPPALRGGPGGAAGAGERMGGKFGERDDLATLRVTNVSEMAEEQELRDMFERFGRVTRVFLAKDRETGMAKGFAFISFVDRSDAVKACAKMDGFGFKHLILRVEFAKKAT</sequence>
<dbReference type="PANTHER" id="PTHR10352">
    <property type="entry name" value="EUKARYOTIC TRANSLATION INITIATION FACTOR 3 SUBUNIT G"/>
    <property type="match status" value="1"/>
</dbReference>
<dbReference type="PROSITE" id="PS50102">
    <property type="entry name" value="RRM"/>
    <property type="match status" value="1"/>
</dbReference>
<feature type="compositionally biased region" description="Pro residues" evidence="7">
    <location>
        <begin position="827"/>
        <end position="847"/>
    </location>
</feature>
<dbReference type="CDD" id="cd12933">
    <property type="entry name" value="eIF3G"/>
    <property type="match status" value="1"/>
</dbReference>
<feature type="region of interest" description="Disordered" evidence="7">
    <location>
        <begin position="430"/>
        <end position="449"/>
    </location>
</feature>
<dbReference type="Pfam" id="PF00076">
    <property type="entry name" value="RRM_1"/>
    <property type="match status" value="1"/>
</dbReference>